<dbReference type="AlphaFoldDB" id="D3G1H3"/>
<sequence length="51" mass="5871">MTSLYDSIGLTYDTPLKLTPKSQVGYEIIYKYLTEAEFSILLVEQEIILLL</sequence>
<dbReference type="HOGENOM" id="CLU_3095695_0_0_9"/>
<dbReference type="EMBL" id="CP001879">
    <property type="protein sequence ID" value="ADC52199.1"/>
    <property type="molecule type" value="Genomic_DNA"/>
</dbReference>
<keyword evidence="1" id="KW-0614">Plasmid</keyword>
<name>D3G1H3_ALKPO</name>
<accession>D3G1H3</accession>
<reference evidence="1 2" key="1">
    <citation type="journal article" date="2011" name="Environ. Microbiol.">
        <title>Genome of alkaliphilic Bacillus pseudofirmus OF4 reveals adaptations that support the ability to grow in an external pH range from 7.5 to 11.4.</title>
        <authorList>
            <person name="Janto B."/>
            <person name="Ahmed A."/>
            <person name="Ito M."/>
            <person name="Liu J."/>
            <person name="Hicks D.B."/>
            <person name="Pagni S."/>
            <person name="Fackelmayer O.J."/>
            <person name="Smith T.A."/>
            <person name="Earl J."/>
            <person name="Elbourne L.D."/>
            <person name="Hassan K."/>
            <person name="Paulsen I.T."/>
            <person name="Kolsto A.B."/>
            <person name="Tourasse N.J."/>
            <person name="Ehrlich G.D."/>
            <person name="Boissy R."/>
            <person name="Ivey D.M."/>
            <person name="Li G."/>
            <person name="Xue Y."/>
            <person name="Ma Y."/>
            <person name="Hu F.Z."/>
            <person name="Krulwich T.A."/>
        </authorList>
    </citation>
    <scope>NUCLEOTIDE SEQUENCE [LARGE SCALE GENOMIC DNA]</scope>
    <source>
        <strain evidence="2">ATCC BAA-2126 / JCM 17055 / OF4</strain>
    </source>
</reference>
<keyword evidence="2" id="KW-1185">Reference proteome</keyword>
<proteinExistence type="predicted"/>
<evidence type="ECO:0000313" key="2">
    <source>
        <dbReference type="Proteomes" id="UP000001544"/>
    </source>
</evidence>
<dbReference type="KEGG" id="bpf:BpOF4_21019"/>
<dbReference type="Proteomes" id="UP000001544">
    <property type="component" value="Plasmid pBpOF4-01"/>
</dbReference>
<evidence type="ECO:0000313" key="1">
    <source>
        <dbReference type="EMBL" id="ADC52199.1"/>
    </source>
</evidence>
<organism evidence="1 2">
    <name type="scientific">Alkalihalophilus pseudofirmus (strain ATCC BAA-2126 / JCM 17055 / OF4)</name>
    <name type="common">Bacillus pseudofirmus</name>
    <dbReference type="NCBI Taxonomy" id="398511"/>
    <lineage>
        <taxon>Bacteria</taxon>
        <taxon>Bacillati</taxon>
        <taxon>Bacillota</taxon>
        <taxon>Bacilli</taxon>
        <taxon>Bacillales</taxon>
        <taxon>Bacillaceae</taxon>
        <taxon>Alkalihalophilus</taxon>
    </lineage>
</organism>
<protein>
    <submittedName>
        <fullName evidence="1">Uncharacterized protein</fullName>
    </submittedName>
</protein>
<geneLocation type="plasmid" evidence="1 2">
    <name>pBpOF4-01</name>
</geneLocation>
<gene>
    <name evidence="1" type="ordered locus">BpOF4_21019</name>
</gene>